<evidence type="ECO:0000256" key="9">
    <source>
        <dbReference type="ARBA" id="ARBA00022932"/>
    </source>
</evidence>
<dbReference type="GO" id="GO:0006302">
    <property type="term" value="P:double-strand break repair"/>
    <property type="evidence" value="ECO:0007669"/>
    <property type="project" value="TreeGrafter"/>
</dbReference>
<evidence type="ECO:0000256" key="4">
    <source>
        <dbReference type="ARBA" id="ARBA00020311"/>
    </source>
</evidence>
<comment type="caution">
    <text evidence="13">The sequence shown here is derived from an EMBL/GenBank/DDBJ whole genome shotgun (WGS) entry which is preliminary data.</text>
</comment>
<dbReference type="EC" id="2.7.7.7" evidence="3"/>
<evidence type="ECO:0000256" key="1">
    <source>
        <dbReference type="ARBA" id="ARBA00007705"/>
    </source>
</evidence>
<dbReference type="PATRIC" id="fig|1096930.3.peg.3386"/>
<dbReference type="SMART" id="SM00482">
    <property type="entry name" value="POLAc"/>
    <property type="match status" value="1"/>
</dbReference>
<keyword evidence="6" id="KW-0548">Nucleotidyltransferase</keyword>
<keyword evidence="8" id="KW-0540">Nuclease</keyword>
<keyword evidence="14" id="KW-1185">Reference proteome</keyword>
<dbReference type="Gene3D" id="1.20.1060.10">
    <property type="entry name" value="Taq DNA Polymerase, Chain T, domain 4"/>
    <property type="match status" value="1"/>
</dbReference>
<evidence type="ECO:0000256" key="8">
    <source>
        <dbReference type="ARBA" id="ARBA00022839"/>
    </source>
</evidence>
<dbReference type="InterPro" id="IPR036397">
    <property type="entry name" value="RNaseH_sf"/>
</dbReference>
<dbReference type="RefSeq" id="WP_021235204.1">
    <property type="nucleotide sequence ID" value="NZ_ATHL01000110.1"/>
</dbReference>
<dbReference type="InterPro" id="IPR001098">
    <property type="entry name" value="DNA-dir_DNA_pol_A_palm_dom"/>
</dbReference>
<evidence type="ECO:0000259" key="12">
    <source>
        <dbReference type="SMART" id="SM00482"/>
    </source>
</evidence>
<keyword evidence="8" id="KW-0269">Exonuclease</keyword>
<dbReference type="Proteomes" id="UP000015527">
    <property type="component" value="Unassembled WGS sequence"/>
</dbReference>
<dbReference type="PROSITE" id="PS00447">
    <property type="entry name" value="DNA_POLYMERASE_A"/>
    <property type="match status" value="1"/>
</dbReference>
<gene>
    <name evidence="13" type="ORF">L284_17065</name>
</gene>
<proteinExistence type="inferred from homology"/>
<evidence type="ECO:0000256" key="7">
    <source>
        <dbReference type="ARBA" id="ARBA00022705"/>
    </source>
</evidence>
<evidence type="ECO:0000256" key="3">
    <source>
        <dbReference type="ARBA" id="ARBA00012417"/>
    </source>
</evidence>
<comment type="similarity">
    <text evidence="1">Belongs to the DNA polymerase type-A family.</text>
</comment>
<dbReference type="AlphaFoldDB" id="T0H225"/>
<dbReference type="Gene3D" id="3.30.420.10">
    <property type="entry name" value="Ribonuclease H-like superfamily/Ribonuclease H"/>
    <property type="match status" value="1"/>
</dbReference>
<evidence type="ECO:0000256" key="2">
    <source>
        <dbReference type="ARBA" id="ARBA00011541"/>
    </source>
</evidence>
<keyword evidence="7" id="KW-0235">DNA replication</keyword>
<dbReference type="SUPFAM" id="SSF56672">
    <property type="entry name" value="DNA/RNA polymerases"/>
    <property type="match status" value="1"/>
</dbReference>
<comment type="subunit">
    <text evidence="2">Single-chain monomer with multiple functions.</text>
</comment>
<dbReference type="Pfam" id="PF00476">
    <property type="entry name" value="DNA_pol_A"/>
    <property type="match status" value="1"/>
</dbReference>
<dbReference type="InterPro" id="IPR043502">
    <property type="entry name" value="DNA/RNA_pol_sf"/>
</dbReference>
<dbReference type="InterPro" id="IPR012337">
    <property type="entry name" value="RNaseH-like_sf"/>
</dbReference>
<protein>
    <recommendedName>
        <fullName evidence="4">DNA polymerase I</fullName>
        <ecNumber evidence="3">2.7.7.7</ecNumber>
    </recommendedName>
</protein>
<dbReference type="PRINTS" id="PR00868">
    <property type="entry name" value="DNAPOLI"/>
</dbReference>
<dbReference type="PANTHER" id="PTHR10133:SF27">
    <property type="entry name" value="DNA POLYMERASE NU"/>
    <property type="match status" value="1"/>
</dbReference>
<keyword evidence="9" id="KW-0239">DNA-directed DNA polymerase</keyword>
<dbReference type="GO" id="GO:0003677">
    <property type="term" value="F:DNA binding"/>
    <property type="evidence" value="ECO:0007669"/>
    <property type="project" value="UniProtKB-KW"/>
</dbReference>
<dbReference type="InterPro" id="IPR019760">
    <property type="entry name" value="DNA-dir_DNA_pol_A_CS"/>
</dbReference>
<dbReference type="GO" id="GO:0006261">
    <property type="term" value="P:DNA-templated DNA replication"/>
    <property type="evidence" value="ECO:0007669"/>
    <property type="project" value="InterPro"/>
</dbReference>
<dbReference type="GO" id="GO:0003887">
    <property type="term" value="F:DNA-directed DNA polymerase activity"/>
    <property type="evidence" value="ECO:0007669"/>
    <property type="project" value="UniProtKB-KW"/>
</dbReference>
<dbReference type="eggNOG" id="COG0749">
    <property type="taxonomic scope" value="Bacteria"/>
</dbReference>
<feature type="domain" description="DNA-directed DNA polymerase family A palm" evidence="12">
    <location>
        <begin position="407"/>
        <end position="637"/>
    </location>
</feature>
<keyword evidence="8" id="KW-0378">Hydrolase</keyword>
<evidence type="ECO:0000256" key="6">
    <source>
        <dbReference type="ARBA" id="ARBA00022695"/>
    </source>
</evidence>
<dbReference type="SUPFAM" id="SSF53098">
    <property type="entry name" value="Ribonuclease H-like"/>
    <property type="match status" value="1"/>
</dbReference>
<organism evidence="13 14">
    <name type="scientific">Novosphingobium lindaniclasticum LE124</name>
    <dbReference type="NCBI Taxonomy" id="1096930"/>
    <lineage>
        <taxon>Bacteria</taxon>
        <taxon>Pseudomonadati</taxon>
        <taxon>Pseudomonadota</taxon>
        <taxon>Alphaproteobacteria</taxon>
        <taxon>Sphingomonadales</taxon>
        <taxon>Sphingomonadaceae</taxon>
        <taxon>Novosphingobium</taxon>
    </lineage>
</organism>
<evidence type="ECO:0000313" key="14">
    <source>
        <dbReference type="Proteomes" id="UP000015527"/>
    </source>
</evidence>
<dbReference type="Gene3D" id="3.30.70.370">
    <property type="match status" value="2"/>
</dbReference>
<reference evidence="13 14" key="1">
    <citation type="journal article" date="2013" name="Genome Announc.">
        <title>Genome Sequence of Novosphingobium lindaniclasticum LE124T, Isolated from a Hexachlorocyclohexane Dumpsite.</title>
        <authorList>
            <person name="Saxena A."/>
            <person name="Nayyar N."/>
            <person name="Sangwan N."/>
            <person name="Kumari R."/>
            <person name="Khurana J.P."/>
            <person name="Lal R."/>
        </authorList>
    </citation>
    <scope>NUCLEOTIDE SEQUENCE [LARGE SCALE GENOMIC DNA]</scope>
    <source>
        <strain evidence="13 14">LE124</strain>
    </source>
</reference>
<sequence length="676" mass="75907">MLIYDIETNGLLDELDRVHTLHILETATGTRLRFNDGYFADGSPAPRHGSLAEGFILLMKARHICGHNVISFDNPAITKVYPWFKLRPDCIVEDTMVWARLLWPHIKQIDSSWMKKGKLPFDFGKQKLLGSHKLKAWGIRLGVLKADYEGEWDLFTQEMEEYAAQDPVTTYALWKKIREKLTDYDPFKRREDAQLEHDVQYVIALQQRFGFLFDRINAEKLEWTLRARKAELEDELRVAFKPWVRPVRYKGQPVVVTAGRRTKVRRWDEDGNEFTVEFLKGETYEKLKLVSFNPGSRPQIAERLIEQYGWIPVEFTDSGAPKVDETTLGSLDHIPAARLLVDYLTVDKRLGQLAEGDNAWMKKVAADGRIHGYVNTLGAITRRMTHSDPNMAQVPSLVNAKGVVPYGKECRSLFVVAMGFLLCGVDAEGLELRMLAHYMAKFDGGSYGDTVVNGKKEDGSDVHTVNQKLIRLNSRNSAKTWIYAYLYGAGLLKLGMVIYEDFSPAQREAFNAKHAQGKAREAAVARLGKQARARVEAGLPALGMLQAKIKRLAASGFLKTLDGGLLRVRSAHAALNTLLQGGGAIVMKKALVILFNRLLAAGWVPDLVTGQLRRGDDVMGFTANIHDEFQMEVPEHLAEEIGQMGKDAIRDAGIAFNLRCPLAGSCDIGKNWAEAH</sequence>
<dbReference type="PANTHER" id="PTHR10133">
    <property type="entry name" value="DNA POLYMERASE I"/>
    <property type="match status" value="1"/>
</dbReference>
<dbReference type="InterPro" id="IPR002298">
    <property type="entry name" value="DNA_polymerase_A"/>
</dbReference>
<accession>T0H225</accession>
<comment type="catalytic activity">
    <reaction evidence="11">
        <text>DNA(n) + a 2'-deoxyribonucleoside 5'-triphosphate = DNA(n+1) + diphosphate</text>
        <dbReference type="Rhea" id="RHEA:22508"/>
        <dbReference type="Rhea" id="RHEA-COMP:17339"/>
        <dbReference type="Rhea" id="RHEA-COMP:17340"/>
        <dbReference type="ChEBI" id="CHEBI:33019"/>
        <dbReference type="ChEBI" id="CHEBI:61560"/>
        <dbReference type="ChEBI" id="CHEBI:173112"/>
        <dbReference type="EC" id="2.7.7.7"/>
    </reaction>
</comment>
<keyword evidence="10" id="KW-0238">DNA-binding</keyword>
<name>T0H225_9SPHN</name>
<keyword evidence="5" id="KW-0808">Transferase</keyword>
<dbReference type="EMBL" id="ATHL01000110">
    <property type="protein sequence ID" value="EQB10381.1"/>
    <property type="molecule type" value="Genomic_DNA"/>
</dbReference>
<evidence type="ECO:0000256" key="10">
    <source>
        <dbReference type="ARBA" id="ARBA00023125"/>
    </source>
</evidence>
<dbReference type="GO" id="GO:0004527">
    <property type="term" value="F:exonuclease activity"/>
    <property type="evidence" value="ECO:0007669"/>
    <property type="project" value="UniProtKB-KW"/>
</dbReference>
<evidence type="ECO:0000256" key="5">
    <source>
        <dbReference type="ARBA" id="ARBA00022679"/>
    </source>
</evidence>
<evidence type="ECO:0000313" key="13">
    <source>
        <dbReference type="EMBL" id="EQB10381.1"/>
    </source>
</evidence>
<evidence type="ECO:0000256" key="11">
    <source>
        <dbReference type="ARBA" id="ARBA00049244"/>
    </source>
</evidence>